<dbReference type="RefSeq" id="WP_215625122.1">
    <property type="nucleotide sequence ID" value="NZ_CP067089.2"/>
</dbReference>
<dbReference type="SUPFAM" id="SSF141986">
    <property type="entry name" value="LD-carboxypeptidase A C-terminal domain-like"/>
    <property type="match status" value="1"/>
</dbReference>
<comment type="similarity">
    <text evidence="1">Belongs to the peptidase S66 family.</text>
</comment>
<gene>
    <name evidence="6" type="ORF">JFL75_12795</name>
</gene>
<evidence type="ECO:0000259" key="5">
    <source>
        <dbReference type="Pfam" id="PF17676"/>
    </source>
</evidence>
<proteinExistence type="inferred from homology"/>
<keyword evidence="2" id="KW-0378">Hydrolase</keyword>
<protein>
    <submittedName>
        <fullName evidence="6">LD-carboxypeptidase</fullName>
    </submittedName>
</protein>
<evidence type="ECO:0000259" key="4">
    <source>
        <dbReference type="Pfam" id="PF02016"/>
    </source>
</evidence>
<evidence type="ECO:0000256" key="2">
    <source>
        <dbReference type="ARBA" id="ARBA00022801"/>
    </source>
</evidence>
<evidence type="ECO:0000256" key="3">
    <source>
        <dbReference type="PIRSR" id="PIRSR028757-1"/>
    </source>
</evidence>
<dbReference type="SUPFAM" id="SSF52317">
    <property type="entry name" value="Class I glutamine amidotransferase-like"/>
    <property type="match status" value="1"/>
</dbReference>
<dbReference type="InterPro" id="IPR040921">
    <property type="entry name" value="Peptidase_S66C"/>
</dbReference>
<dbReference type="InterPro" id="IPR029062">
    <property type="entry name" value="Class_I_gatase-like"/>
</dbReference>
<feature type="domain" description="LD-carboxypeptidase C-terminal" evidence="5">
    <location>
        <begin position="210"/>
        <end position="329"/>
    </location>
</feature>
<dbReference type="InterPro" id="IPR027478">
    <property type="entry name" value="LdcA_N"/>
</dbReference>
<dbReference type="Pfam" id="PF02016">
    <property type="entry name" value="Peptidase_S66"/>
    <property type="match status" value="1"/>
</dbReference>
<feature type="domain" description="LD-carboxypeptidase N-terminal" evidence="4">
    <location>
        <begin position="13"/>
        <end position="134"/>
    </location>
</feature>
<dbReference type="InterPro" id="IPR027461">
    <property type="entry name" value="Carboxypeptidase_A_C_sf"/>
</dbReference>
<feature type="active site" description="Charge relay system" evidence="3">
    <location>
        <position position="244"/>
    </location>
</feature>
<dbReference type="Gene3D" id="3.40.50.10740">
    <property type="entry name" value="Class I glutamine amidotransferase-like"/>
    <property type="match status" value="1"/>
</dbReference>
<dbReference type="Pfam" id="PF17676">
    <property type="entry name" value="Peptidase_S66C"/>
    <property type="match status" value="1"/>
</dbReference>
<keyword evidence="7" id="KW-1185">Reference proteome</keyword>
<feature type="active site" description="Nucleophile" evidence="3">
    <location>
        <position position="115"/>
    </location>
</feature>
<evidence type="ECO:0000313" key="6">
    <source>
        <dbReference type="EMBL" id="QQO07816.1"/>
    </source>
</evidence>
<name>A0A7T7XK34_9SPIR</name>
<reference evidence="6" key="1">
    <citation type="submission" date="2021-01" db="EMBL/GenBank/DDBJ databases">
        <title>Description of Breznakiella homolactica.</title>
        <authorList>
            <person name="Song Y."/>
            <person name="Brune A."/>
        </authorList>
    </citation>
    <scope>NUCLEOTIDE SEQUENCE</scope>
    <source>
        <strain evidence="6">RmG30</strain>
    </source>
</reference>
<dbReference type="PANTHER" id="PTHR30237">
    <property type="entry name" value="MURAMOYLTETRAPEPTIDE CARBOXYPEPTIDASE"/>
    <property type="match status" value="1"/>
</dbReference>
<dbReference type="PIRSF" id="PIRSF028757">
    <property type="entry name" value="LD-carboxypeptidase"/>
    <property type="match status" value="1"/>
</dbReference>
<evidence type="ECO:0000313" key="7">
    <source>
        <dbReference type="Proteomes" id="UP000595917"/>
    </source>
</evidence>
<dbReference type="CDD" id="cd07062">
    <property type="entry name" value="Peptidase_S66_mccF_like"/>
    <property type="match status" value="1"/>
</dbReference>
<dbReference type="GO" id="GO:0016787">
    <property type="term" value="F:hydrolase activity"/>
    <property type="evidence" value="ECO:0007669"/>
    <property type="project" value="UniProtKB-KW"/>
</dbReference>
<dbReference type="PANTHER" id="PTHR30237:SF4">
    <property type="entry name" value="LD-CARBOXYPEPTIDASE C-TERMINAL DOMAIN-CONTAINING PROTEIN"/>
    <property type="match status" value="1"/>
</dbReference>
<dbReference type="AlphaFoldDB" id="A0A7T7XK34"/>
<dbReference type="EMBL" id="CP067089">
    <property type="protein sequence ID" value="QQO07816.1"/>
    <property type="molecule type" value="Genomic_DNA"/>
</dbReference>
<accession>A0A7T7XK34</accession>
<dbReference type="Proteomes" id="UP000595917">
    <property type="component" value="Chromosome"/>
</dbReference>
<dbReference type="InterPro" id="IPR040449">
    <property type="entry name" value="Peptidase_S66_N"/>
</dbReference>
<evidence type="ECO:0000256" key="1">
    <source>
        <dbReference type="ARBA" id="ARBA00010233"/>
    </source>
</evidence>
<dbReference type="KEGG" id="bhc:JFL75_12795"/>
<dbReference type="Gene3D" id="3.50.30.60">
    <property type="entry name" value="LD-carboxypeptidase A C-terminal domain-like"/>
    <property type="match status" value="1"/>
</dbReference>
<organism evidence="6 7">
    <name type="scientific">Breznakiella homolactica</name>
    <dbReference type="NCBI Taxonomy" id="2798577"/>
    <lineage>
        <taxon>Bacteria</taxon>
        <taxon>Pseudomonadati</taxon>
        <taxon>Spirochaetota</taxon>
        <taxon>Spirochaetia</taxon>
        <taxon>Spirochaetales</taxon>
        <taxon>Breznakiellaceae</taxon>
        <taxon>Breznakiella</taxon>
    </lineage>
</organism>
<feature type="active site" description="Charge relay system" evidence="3">
    <location>
        <position position="315"/>
    </location>
</feature>
<sequence>MVKPKKLTPGDTVALVSLSSGIAGEEHFSDRVKIGKTRLENDFGLKVAIMPNAMKGITFLDENPQARADDLMRAFSDSGITAVISMIGGDDTIRLLPFINFETLRNNPKIFMGYSDTTVNHFMLYKAGITSFYGPCVFTDFAENRAMYDYTKGYIQKVLFEENDTLPVEPSPQWTSEFLDWANPENNAVPRTMVPDSKGYELLQGNGVVRGRLLGGCADVFPMIIGTELWPGAEQWTDSILFLETSEEYPSPDSIKYLLRGLAAQGVIKRLKGVIFGKPKDEKYYGEYKEVLLRVIGKEAGRPDLPVLYNMNFGHTAPICILPYGVLSEIDCAERSFRLLESAVS</sequence>
<dbReference type="InterPro" id="IPR003507">
    <property type="entry name" value="S66_fam"/>
</dbReference>